<organism evidence="2 3">
    <name type="scientific">Paractinoplanes tereljensis</name>
    <dbReference type="NCBI Taxonomy" id="571912"/>
    <lineage>
        <taxon>Bacteria</taxon>
        <taxon>Bacillati</taxon>
        <taxon>Actinomycetota</taxon>
        <taxon>Actinomycetes</taxon>
        <taxon>Micromonosporales</taxon>
        <taxon>Micromonosporaceae</taxon>
        <taxon>Paractinoplanes</taxon>
    </lineage>
</organism>
<proteinExistence type="predicted"/>
<keyword evidence="1" id="KW-0812">Transmembrane</keyword>
<dbReference type="Proteomes" id="UP000623608">
    <property type="component" value="Unassembled WGS sequence"/>
</dbReference>
<protein>
    <recommendedName>
        <fullName evidence="4">SMODS and SLOG-associating 2TM effector domain-containing protein</fullName>
    </recommendedName>
</protein>
<dbReference type="NCBIfam" id="NF033634">
    <property type="entry name" value="SLATT_1"/>
    <property type="match status" value="1"/>
</dbReference>
<evidence type="ECO:0008006" key="4">
    <source>
        <dbReference type="Google" id="ProtNLM"/>
    </source>
</evidence>
<sequence>MTSSADALSYVEERIRQLIGQFSESKRFFRRGSLIQTSLTASLAALTTFLIGVNQIYTSRWLAMASLAAAGVATVAAAWTGWFGYRQAWIGNQATLNRLYALRDRIGYDKAGLAGQISQEMVEAYRAQYQEILNHANSAWEQMRSQQN</sequence>
<evidence type="ECO:0000256" key="1">
    <source>
        <dbReference type="SAM" id="Phobius"/>
    </source>
</evidence>
<feature type="transmembrane region" description="Helical" evidence="1">
    <location>
        <begin position="34"/>
        <end position="57"/>
    </location>
</feature>
<dbReference type="RefSeq" id="WP_203809264.1">
    <property type="nucleotide sequence ID" value="NZ_BOMY01000033.1"/>
</dbReference>
<evidence type="ECO:0000313" key="3">
    <source>
        <dbReference type="Proteomes" id="UP000623608"/>
    </source>
</evidence>
<reference evidence="2" key="1">
    <citation type="submission" date="2021-01" db="EMBL/GenBank/DDBJ databases">
        <title>Whole genome shotgun sequence of Actinoplanes tereljensis NBRC 105297.</title>
        <authorList>
            <person name="Komaki H."/>
            <person name="Tamura T."/>
        </authorList>
    </citation>
    <scope>NUCLEOTIDE SEQUENCE</scope>
    <source>
        <strain evidence="2">NBRC 105297</strain>
    </source>
</reference>
<keyword evidence="1" id="KW-0472">Membrane</keyword>
<dbReference type="EMBL" id="BOMY01000033">
    <property type="protein sequence ID" value="GIF22091.1"/>
    <property type="molecule type" value="Genomic_DNA"/>
</dbReference>
<evidence type="ECO:0000313" key="2">
    <source>
        <dbReference type="EMBL" id="GIF22091.1"/>
    </source>
</evidence>
<dbReference type="AlphaFoldDB" id="A0A919NQ92"/>
<keyword evidence="1" id="KW-1133">Transmembrane helix</keyword>
<keyword evidence="3" id="KW-1185">Reference proteome</keyword>
<gene>
    <name evidence="2" type="ORF">Ate02nite_48210</name>
</gene>
<comment type="caution">
    <text evidence="2">The sequence shown here is derived from an EMBL/GenBank/DDBJ whole genome shotgun (WGS) entry which is preliminary data.</text>
</comment>
<accession>A0A919NQ92</accession>
<feature type="transmembrane region" description="Helical" evidence="1">
    <location>
        <begin position="63"/>
        <end position="85"/>
    </location>
</feature>
<name>A0A919NQ92_9ACTN</name>